<dbReference type="InterPro" id="IPR029058">
    <property type="entry name" value="AB_hydrolase_fold"/>
</dbReference>
<evidence type="ECO:0000259" key="2">
    <source>
        <dbReference type="Pfam" id="PF00975"/>
    </source>
</evidence>
<dbReference type="GO" id="GO:0008610">
    <property type="term" value="P:lipid biosynthetic process"/>
    <property type="evidence" value="ECO:0007669"/>
    <property type="project" value="TreeGrafter"/>
</dbReference>
<dbReference type="RefSeq" id="WP_055057323.1">
    <property type="nucleotide sequence ID" value="NZ_CYZP01000002.1"/>
</dbReference>
<keyword evidence="3" id="KW-0560">Oxidoreductase</keyword>
<dbReference type="InterPro" id="IPR012223">
    <property type="entry name" value="TEII"/>
</dbReference>
<dbReference type="Gene3D" id="3.40.50.1820">
    <property type="entry name" value="alpha/beta hydrolase"/>
    <property type="match status" value="1"/>
</dbReference>
<dbReference type="EMBL" id="CYZP01000002">
    <property type="protein sequence ID" value="CUN50387.1"/>
    <property type="molecule type" value="Genomic_DNA"/>
</dbReference>
<evidence type="ECO:0000256" key="1">
    <source>
        <dbReference type="ARBA" id="ARBA00007169"/>
    </source>
</evidence>
<dbReference type="Proteomes" id="UP000095645">
    <property type="component" value="Unassembled WGS sequence"/>
</dbReference>
<dbReference type="GO" id="GO:0016491">
    <property type="term" value="F:oxidoreductase activity"/>
    <property type="evidence" value="ECO:0007669"/>
    <property type="project" value="UniProtKB-KW"/>
</dbReference>
<name>A0A173XHP6_9FIRM</name>
<dbReference type="PANTHER" id="PTHR11487">
    <property type="entry name" value="THIOESTERASE"/>
    <property type="match status" value="1"/>
</dbReference>
<evidence type="ECO:0000313" key="3">
    <source>
        <dbReference type="EMBL" id="CUN50387.1"/>
    </source>
</evidence>
<gene>
    <name evidence="3" type="primary">lgrE_2</name>
    <name evidence="3" type="ORF">ERS852476_00317</name>
</gene>
<dbReference type="InterPro" id="IPR001031">
    <property type="entry name" value="Thioesterase"/>
</dbReference>
<evidence type="ECO:0000313" key="4">
    <source>
        <dbReference type="Proteomes" id="UP000095645"/>
    </source>
</evidence>
<accession>A0A173XHP6</accession>
<dbReference type="Pfam" id="PF00975">
    <property type="entry name" value="Thioesterase"/>
    <property type="match status" value="1"/>
</dbReference>
<reference evidence="3 4" key="1">
    <citation type="submission" date="2015-09" db="EMBL/GenBank/DDBJ databases">
        <authorList>
            <consortium name="Pathogen Informatics"/>
        </authorList>
    </citation>
    <scope>NUCLEOTIDE SEQUENCE [LARGE SCALE GENOMIC DNA]</scope>
    <source>
        <strain evidence="3 4">2789STDY5834861</strain>
    </source>
</reference>
<feature type="domain" description="Thioesterase" evidence="2">
    <location>
        <begin position="20"/>
        <end position="245"/>
    </location>
</feature>
<dbReference type="EC" id="1.1.-.-" evidence="3"/>
<organism evidence="3 4">
    <name type="scientific">Blautia obeum</name>
    <dbReference type="NCBI Taxonomy" id="40520"/>
    <lineage>
        <taxon>Bacteria</taxon>
        <taxon>Bacillati</taxon>
        <taxon>Bacillota</taxon>
        <taxon>Clostridia</taxon>
        <taxon>Lachnospirales</taxon>
        <taxon>Lachnospiraceae</taxon>
        <taxon>Blautia</taxon>
    </lineage>
</organism>
<comment type="similarity">
    <text evidence="1">Belongs to the thioesterase family.</text>
</comment>
<dbReference type="AlphaFoldDB" id="A0A173XHP6"/>
<dbReference type="SUPFAM" id="SSF53474">
    <property type="entry name" value="alpha/beta-Hydrolases"/>
    <property type="match status" value="1"/>
</dbReference>
<dbReference type="PANTHER" id="PTHR11487:SF0">
    <property type="entry name" value="S-ACYL FATTY ACID SYNTHASE THIOESTERASE, MEDIUM CHAIN"/>
    <property type="match status" value="1"/>
</dbReference>
<proteinExistence type="inferred from homology"/>
<sequence length="250" mass="29360">MYDNKWIAHGRMSEENKINLLCFSYPGGSASNFATWKKLIDSRINLLPILYPERELRKNDPMEENFELFVDDFINENKELFSVPYAFFGYCGGAVLAYEISAKVKKVYDREPIAGFIASSESPEYLKGSILEFPAEGTREDVIEYLLRLEMFDEAIVKNKVFLDYYIPMLRADCNMLATYQYRSHERMSCDFDIWYGKEDKNIHREKIEKWRECTNGNVKIEEMAGGHFFVDIEKQCICEMINQKLLEVQ</sequence>
<protein>
    <submittedName>
        <fullName evidence="3">Linear gramicidin dehydrogenase LgrE</fullName>
        <ecNumber evidence="3">1.1.-.-</ecNumber>
    </submittedName>
</protein>